<accession>A0A1G7EJ38</accession>
<dbReference type="Pfam" id="PF01168">
    <property type="entry name" value="Ala_racemase_N"/>
    <property type="match status" value="1"/>
</dbReference>
<dbReference type="PANTHER" id="PTHR10146:SF14">
    <property type="entry name" value="PYRIDOXAL PHOSPHATE HOMEOSTASIS PROTEIN"/>
    <property type="match status" value="1"/>
</dbReference>
<keyword evidence="1 2" id="KW-0663">Pyridoxal phosphate</keyword>
<comment type="function">
    <text evidence="2">Pyridoxal 5'-phosphate (PLP)-binding protein, which is involved in PLP homeostasis.</text>
</comment>
<dbReference type="PANTHER" id="PTHR10146">
    <property type="entry name" value="PROLINE SYNTHETASE CO-TRANSCRIBED BACTERIAL HOMOLOG PROTEIN"/>
    <property type="match status" value="1"/>
</dbReference>
<evidence type="ECO:0000256" key="2">
    <source>
        <dbReference type="HAMAP-Rule" id="MF_02087"/>
    </source>
</evidence>
<proteinExistence type="inferred from homology"/>
<comment type="similarity">
    <text evidence="2 4">Belongs to the pyridoxal phosphate-binding protein YggS/PROSC family.</text>
</comment>
<sequence>MRERIAAACTAAGRAPGEVELLAVTKTIPAADVVALAELGLRDFGENRAQEAAQKVAEIRERRPDLDLRWHFIGGLQRNKVRVVTPWVTRVETVDSARLAAALDRAAAERGTPLPVLIQYSVDGDPARGGVDDAGLLDLAAQVTQARGLVLEGLLSVAPLGADDEESFAAIAAAGSRLRAAHPGATVLSAGMSGDLEVAIRHGSTVARVGTALVGDRRLTSR</sequence>
<dbReference type="InterPro" id="IPR029066">
    <property type="entry name" value="PLP-binding_barrel"/>
</dbReference>
<dbReference type="PIRSF" id="PIRSF004848">
    <property type="entry name" value="YBL036c_PLPDEIII"/>
    <property type="match status" value="1"/>
</dbReference>
<gene>
    <name evidence="6" type="ORF">SAMN05216377_101396</name>
</gene>
<dbReference type="Gene3D" id="3.20.20.10">
    <property type="entry name" value="Alanine racemase"/>
    <property type="match status" value="1"/>
</dbReference>
<evidence type="ECO:0000313" key="7">
    <source>
        <dbReference type="Proteomes" id="UP000198967"/>
    </source>
</evidence>
<dbReference type="NCBIfam" id="TIGR00044">
    <property type="entry name" value="YggS family pyridoxal phosphate-dependent enzyme"/>
    <property type="match status" value="1"/>
</dbReference>
<dbReference type="InterPro" id="IPR011078">
    <property type="entry name" value="PyrdxlP_homeostasis"/>
</dbReference>
<dbReference type="PROSITE" id="PS01211">
    <property type="entry name" value="UPF0001"/>
    <property type="match status" value="1"/>
</dbReference>
<dbReference type="InterPro" id="IPR001608">
    <property type="entry name" value="Ala_racemase_N"/>
</dbReference>
<keyword evidence="7" id="KW-1185">Reference proteome</keyword>
<dbReference type="STRING" id="366584.SAMN05216377_101396"/>
<dbReference type="HAMAP" id="MF_02087">
    <property type="entry name" value="PLP_homeostasis"/>
    <property type="match status" value="1"/>
</dbReference>
<name>A0A1G7EJ38_PSEOR</name>
<feature type="modified residue" description="N6-(pyridoxal phosphate)lysine" evidence="2 3">
    <location>
        <position position="26"/>
    </location>
</feature>
<evidence type="ECO:0000256" key="1">
    <source>
        <dbReference type="ARBA" id="ARBA00022898"/>
    </source>
</evidence>
<dbReference type="SUPFAM" id="SSF51419">
    <property type="entry name" value="PLP-binding barrel"/>
    <property type="match status" value="1"/>
</dbReference>
<organism evidence="6 7">
    <name type="scientific">Pseudonocardia oroxyli</name>
    <dbReference type="NCBI Taxonomy" id="366584"/>
    <lineage>
        <taxon>Bacteria</taxon>
        <taxon>Bacillati</taxon>
        <taxon>Actinomycetota</taxon>
        <taxon>Actinomycetes</taxon>
        <taxon>Pseudonocardiales</taxon>
        <taxon>Pseudonocardiaceae</taxon>
        <taxon>Pseudonocardia</taxon>
    </lineage>
</organism>
<evidence type="ECO:0000256" key="4">
    <source>
        <dbReference type="RuleBase" id="RU004514"/>
    </source>
</evidence>
<dbReference type="AlphaFoldDB" id="A0A1G7EJ38"/>
<protein>
    <recommendedName>
        <fullName evidence="2">Pyridoxal phosphate homeostasis protein</fullName>
        <shortName evidence="2">PLP homeostasis protein</shortName>
    </recommendedName>
</protein>
<evidence type="ECO:0000313" key="6">
    <source>
        <dbReference type="EMBL" id="SDE63689.1"/>
    </source>
</evidence>
<dbReference type="EMBL" id="FNBE01000001">
    <property type="protein sequence ID" value="SDE63689.1"/>
    <property type="molecule type" value="Genomic_DNA"/>
</dbReference>
<feature type="domain" description="Alanine racemase N-terminal" evidence="5">
    <location>
        <begin position="13"/>
        <end position="217"/>
    </location>
</feature>
<dbReference type="GO" id="GO:0030170">
    <property type="term" value="F:pyridoxal phosphate binding"/>
    <property type="evidence" value="ECO:0007669"/>
    <property type="project" value="UniProtKB-UniRule"/>
</dbReference>
<evidence type="ECO:0000259" key="5">
    <source>
        <dbReference type="Pfam" id="PF01168"/>
    </source>
</evidence>
<reference evidence="6 7" key="1">
    <citation type="submission" date="2016-10" db="EMBL/GenBank/DDBJ databases">
        <authorList>
            <person name="de Groot N.N."/>
        </authorList>
    </citation>
    <scope>NUCLEOTIDE SEQUENCE [LARGE SCALE GENOMIC DNA]</scope>
    <source>
        <strain evidence="6 7">CGMCC 4.3143</strain>
    </source>
</reference>
<comment type="cofactor">
    <cofactor evidence="3">
        <name>pyridoxal 5'-phosphate</name>
        <dbReference type="ChEBI" id="CHEBI:597326"/>
    </cofactor>
</comment>
<dbReference type="Proteomes" id="UP000198967">
    <property type="component" value="Unassembled WGS sequence"/>
</dbReference>
<evidence type="ECO:0000256" key="3">
    <source>
        <dbReference type="PIRSR" id="PIRSR004848-1"/>
    </source>
</evidence>